<sequence length="224" mass="25106">MAISTILYILFFFFFKVFLWLLARAIRAFLWLPCLLHVTDAQSSADDYFSWLTKLSEIPDVDSYPTVTDSLPNIPVEVEIELKNSNRETCDPSQWYCLPYQSTGTTTSTNSTITSTPKIMQCYPQLCLHATCAHSKPNSLSTYLVSEIQYQVGSLDGGYLPFNNSLPECGITMTGSDIIITEATEECNNVSPPQQIYTSLQTTSQNWTLMFTVEQITSLNTSAP</sequence>
<keyword evidence="1" id="KW-1133">Transmembrane helix</keyword>
<proteinExistence type="predicted"/>
<dbReference type="EMBL" id="VXIV02000579">
    <property type="protein sequence ID" value="KAF6037398.1"/>
    <property type="molecule type" value="Genomic_DNA"/>
</dbReference>
<name>A0A7J7KII1_BUGNE</name>
<reference evidence="2" key="1">
    <citation type="submission" date="2020-06" db="EMBL/GenBank/DDBJ databases">
        <title>Draft genome of Bugula neritina, a colonial animal packing powerful symbionts and potential medicines.</title>
        <authorList>
            <person name="Rayko M."/>
        </authorList>
    </citation>
    <scope>NUCLEOTIDE SEQUENCE [LARGE SCALE GENOMIC DNA]</scope>
    <source>
        <strain evidence="2">Kwan_BN1</strain>
    </source>
</reference>
<dbReference type="AlphaFoldDB" id="A0A7J7KII1"/>
<accession>A0A7J7KII1</accession>
<evidence type="ECO:0000256" key="1">
    <source>
        <dbReference type="SAM" id="Phobius"/>
    </source>
</evidence>
<dbReference type="Proteomes" id="UP000593567">
    <property type="component" value="Unassembled WGS sequence"/>
</dbReference>
<evidence type="ECO:0000313" key="3">
    <source>
        <dbReference type="Proteomes" id="UP000593567"/>
    </source>
</evidence>
<feature type="transmembrane region" description="Helical" evidence="1">
    <location>
        <begin position="6"/>
        <end position="23"/>
    </location>
</feature>
<protein>
    <submittedName>
        <fullName evidence="2">Uncharacterized protein</fullName>
    </submittedName>
</protein>
<keyword evidence="3" id="KW-1185">Reference proteome</keyword>
<evidence type="ECO:0000313" key="2">
    <source>
        <dbReference type="EMBL" id="KAF6037398.1"/>
    </source>
</evidence>
<comment type="caution">
    <text evidence="2">The sequence shown here is derived from an EMBL/GenBank/DDBJ whole genome shotgun (WGS) entry which is preliminary data.</text>
</comment>
<organism evidence="2 3">
    <name type="scientific">Bugula neritina</name>
    <name type="common">Brown bryozoan</name>
    <name type="synonym">Sertularia neritina</name>
    <dbReference type="NCBI Taxonomy" id="10212"/>
    <lineage>
        <taxon>Eukaryota</taxon>
        <taxon>Metazoa</taxon>
        <taxon>Spiralia</taxon>
        <taxon>Lophotrochozoa</taxon>
        <taxon>Bryozoa</taxon>
        <taxon>Gymnolaemata</taxon>
        <taxon>Cheilostomatida</taxon>
        <taxon>Flustrina</taxon>
        <taxon>Buguloidea</taxon>
        <taxon>Bugulidae</taxon>
        <taxon>Bugula</taxon>
    </lineage>
</organism>
<gene>
    <name evidence="2" type="ORF">EB796_004291</name>
</gene>
<keyword evidence="1" id="KW-0812">Transmembrane</keyword>
<keyword evidence="1" id="KW-0472">Membrane</keyword>